<dbReference type="Proteomes" id="UP000198636">
    <property type="component" value="Unassembled WGS sequence"/>
</dbReference>
<dbReference type="InterPro" id="IPR004703">
    <property type="entry name" value="PTS_sugar-sp_permease"/>
</dbReference>
<accession>A0A1G5AET2</accession>
<evidence type="ECO:0000256" key="1">
    <source>
        <dbReference type="ARBA" id="ARBA00004651"/>
    </source>
</evidence>
<feature type="transmembrane region" description="Helical" evidence="14">
    <location>
        <begin position="87"/>
        <end position="108"/>
    </location>
</feature>
<evidence type="ECO:0000256" key="12">
    <source>
        <dbReference type="ARBA" id="ARBA00039702"/>
    </source>
</evidence>
<dbReference type="GO" id="GO:0005886">
    <property type="term" value="C:plasma membrane"/>
    <property type="evidence" value="ECO:0007669"/>
    <property type="project" value="UniProtKB-SubCell"/>
</dbReference>
<organism evidence="15 16">
    <name type="scientific">Alkaliphilus peptidifermentans DSM 18978</name>
    <dbReference type="NCBI Taxonomy" id="1120976"/>
    <lineage>
        <taxon>Bacteria</taxon>
        <taxon>Bacillati</taxon>
        <taxon>Bacillota</taxon>
        <taxon>Clostridia</taxon>
        <taxon>Peptostreptococcales</taxon>
        <taxon>Natronincolaceae</taxon>
        <taxon>Alkaliphilus</taxon>
    </lineage>
</organism>
<evidence type="ECO:0000256" key="14">
    <source>
        <dbReference type="SAM" id="Phobius"/>
    </source>
</evidence>
<dbReference type="PANTHER" id="PTHR33843">
    <property type="entry name" value="ASCORBATE-SPECIFIC PTS SYSTEM EIIC COMPONENT"/>
    <property type="match status" value="1"/>
</dbReference>
<evidence type="ECO:0000256" key="13">
    <source>
        <dbReference type="ARBA" id="ARBA00042859"/>
    </source>
</evidence>
<evidence type="ECO:0000256" key="7">
    <source>
        <dbReference type="ARBA" id="ARBA00022692"/>
    </source>
</evidence>
<feature type="transmembrane region" description="Helical" evidence="14">
    <location>
        <begin position="114"/>
        <end position="133"/>
    </location>
</feature>
<reference evidence="15 16" key="1">
    <citation type="submission" date="2016-10" db="EMBL/GenBank/DDBJ databases">
        <authorList>
            <person name="de Groot N.N."/>
        </authorList>
    </citation>
    <scope>NUCLEOTIDE SEQUENCE [LARGE SCALE GENOMIC DNA]</scope>
    <source>
        <strain evidence="15 16">DSM 18978</strain>
    </source>
</reference>
<dbReference type="AlphaFoldDB" id="A0A1G5AET2"/>
<sequence>MNYIIDNVFRNPPVLLGLIAAVGLGLQGKKIGDVIKGGLLAAIGMFILQQGVGILVGSIAPINNLFQELAGAEVAGGLNDGTFTAEFGGEIGMAMLLGLALHLLIARFTPIKTIFLTGHFLWWFPFIFVAAGVEGKLSGITLIVFAAILSALYWSIVPWILRPYVNAVTEDNSFTLGHPSGILALISGVLARRFGNKERSTESLKIPQGLSFFKEVSITGGMVVFLMFAFLGYTVEGAFADAGQPVFFYAINQGLMFGAGLVILLQGVRMLVNQILPAFQGISEKLIPNSVPALDAPILFNYKPNAAILGFITAMIVSTIGVMLANSFNIFGIMLIPLVITSFFECGAAAVIGEGQGGLRGAIIGTSVSGAVMVGLVGISALIYSNTIQNWILIFGGNDLSLWGTVSQYIARLLGAF</sequence>
<evidence type="ECO:0000256" key="9">
    <source>
        <dbReference type="ARBA" id="ARBA00023136"/>
    </source>
</evidence>
<feature type="transmembrane region" description="Helical" evidence="14">
    <location>
        <begin position="330"/>
        <end position="351"/>
    </location>
</feature>
<gene>
    <name evidence="15" type="ORF">SAMN03080606_00095</name>
</gene>
<keyword evidence="9 14" id="KW-0472">Membrane</keyword>
<evidence type="ECO:0000256" key="3">
    <source>
        <dbReference type="ARBA" id="ARBA00022448"/>
    </source>
</evidence>
<keyword evidence="6" id="KW-0598">Phosphotransferase system</keyword>
<name>A0A1G5AET2_9FIRM</name>
<feature type="transmembrane region" description="Helical" evidence="14">
    <location>
        <begin position="173"/>
        <end position="191"/>
    </location>
</feature>
<keyword evidence="5" id="KW-0762">Sugar transport</keyword>
<feature type="transmembrane region" description="Helical" evidence="14">
    <location>
        <begin position="38"/>
        <end position="66"/>
    </location>
</feature>
<proteinExistence type="inferred from homology"/>
<feature type="transmembrane region" description="Helical" evidence="14">
    <location>
        <begin position="212"/>
        <end position="234"/>
    </location>
</feature>
<dbReference type="OrthoDB" id="9796178at2"/>
<dbReference type="PANTHER" id="PTHR33843:SF4">
    <property type="entry name" value="ASCORBATE-SPECIFIC PTS SYSTEM EIIC COMPONENT"/>
    <property type="match status" value="1"/>
</dbReference>
<evidence type="ECO:0000256" key="8">
    <source>
        <dbReference type="ARBA" id="ARBA00022989"/>
    </source>
</evidence>
<comment type="subunit">
    <text evidence="2">Homodimer.</text>
</comment>
<dbReference type="STRING" id="1120976.SAMN03080606_00095"/>
<evidence type="ECO:0000256" key="5">
    <source>
        <dbReference type="ARBA" id="ARBA00022597"/>
    </source>
</evidence>
<keyword evidence="8 14" id="KW-1133">Transmembrane helix</keyword>
<comment type="function">
    <text evidence="10">The phosphoenolpyruvate-dependent sugar phosphotransferase system (sugar PTS), a major carbohydrate active transport system, catalyzes the phosphorylation of incoming sugar substrates concomitantly with their translocation across the cell membrane. The enzyme II UlaABC PTS system is involved in ascorbate transport.</text>
</comment>
<evidence type="ECO:0000313" key="15">
    <source>
        <dbReference type="EMBL" id="SCX76371.1"/>
    </source>
</evidence>
<keyword evidence="3" id="KW-0813">Transport</keyword>
<evidence type="ECO:0000256" key="10">
    <source>
        <dbReference type="ARBA" id="ARBA00037387"/>
    </source>
</evidence>
<evidence type="ECO:0000256" key="6">
    <source>
        <dbReference type="ARBA" id="ARBA00022683"/>
    </source>
</evidence>
<dbReference type="EMBL" id="FMUS01000001">
    <property type="protein sequence ID" value="SCX76371.1"/>
    <property type="molecule type" value="Genomic_DNA"/>
</dbReference>
<comment type="similarity">
    <text evidence="11">Belongs to the UlaA family.</text>
</comment>
<feature type="transmembrane region" description="Helical" evidence="14">
    <location>
        <begin position="246"/>
        <end position="265"/>
    </location>
</feature>
<dbReference type="Pfam" id="PF03611">
    <property type="entry name" value="EIIC-GAT"/>
    <property type="match status" value="1"/>
</dbReference>
<dbReference type="RefSeq" id="WP_091538693.1">
    <property type="nucleotide sequence ID" value="NZ_FMUS01000001.1"/>
</dbReference>
<evidence type="ECO:0000256" key="4">
    <source>
        <dbReference type="ARBA" id="ARBA00022475"/>
    </source>
</evidence>
<keyword evidence="16" id="KW-1185">Reference proteome</keyword>
<evidence type="ECO:0000313" key="16">
    <source>
        <dbReference type="Proteomes" id="UP000198636"/>
    </source>
</evidence>
<feature type="transmembrane region" description="Helical" evidence="14">
    <location>
        <begin position="140"/>
        <end position="161"/>
    </location>
</feature>
<dbReference type="GO" id="GO:0009401">
    <property type="term" value="P:phosphoenolpyruvate-dependent sugar phosphotransferase system"/>
    <property type="evidence" value="ECO:0007669"/>
    <property type="project" value="UniProtKB-KW"/>
</dbReference>
<evidence type="ECO:0000256" key="2">
    <source>
        <dbReference type="ARBA" id="ARBA00011738"/>
    </source>
</evidence>
<comment type="subcellular location">
    <subcellularLocation>
        <location evidence="1">Cell membrane</location>
        <topology evidence="1">Multi-pass membrane protein</topology>
    </subcellularLocation>
</comment>
<keyword evidence="7 14" id="KW-0812">Transmembrane</keyword>
<keyword evidence="4" id="KW-1003">Cell membrane</keyword>
<evidence type="ECO:0000256" key="11">
    <source>
        <dbReference type="ARBA" id="ARBA00038218"/>
    </source>
</evidence>
<dbReference type="InterPro" id="IPR051562">
    <property type="entry name" value="Ascorbate-PTS_EIIC"/>
</dbReference>
<feature type="transmembrane region" description="Helical" evidence="14">
    <location>
        <begin position="363"/>
        <end position="385"/>
    </location>
</feature>
<feature type="transmembrane region" description="Helical" evidence="14">
    <location>
        <begin position="306"/>
        <end position="324"/>
    </location>
</feature>
<dbReference type="NCBIfam" id="NF006920">
    <property type="entry name" value="PRK09410.1-2"/>
    <property type="match status" value="1"/>
</dbReference>
<protein>
    <recommendedName>
        <fullName evidence="12">Ascorbate-specific PTS system EIIC component</fullName>
    </recommendedName>
    <alternativeName>
        <fullName evidence="13">Ascorbate-specific permease IIC component UlaA</fullName>
    </alternativeName>
</protein>